<protein>
    <recommendedName>
        <fullName evidence="2">histidine kinase</fullName>
        <ecNumber evidence="2">2.7.13.3</ecNumber>
    </recommendedName>
</protein>
<dbReference type="InterPro" id="IPR011123">
    <property type="entry name" value="Y_Y_Y"/>
</dbReference>
<reference evidence="8" key="1">
    <citation type="journal article" date="2019" name="Int. J. Syst. Evol. Microbiol.">
        <title>The Global Catalogue of Microorganisms (GCM) 10K type strain sequencing project: providing services to taxonomists for standard genome sequencing and annotation.</title>
        <authorList>
            <consortium name="The Broad Institute Genomics Platform"/>
            <consortium name="The Broad Institute Genome Sequencing Center for Infectious Disease"/>
            <person name="Wu L."/>
            <person name="Ma J."/>
        </authorList>
    </citation>
    <scope>NUCLEOTIDE SEQUENCE [LARGE SCALE GENOMIC DNA]</scope>
    <source>
        <strain evidence="8">KCTC 23723</strain>
    </source>
</reference>
<dbReference type="Pfam" id="PF02518">
    <property type="entry name" value="HATPase_c"/>
    <property type="match status" value="1"/>
</dbReference>
<accession>A0ABQ2WWC8</accession>
<dbReference type="CDD" id="cd00082">
    <property type="entry name" value="HisKA"/>
    <property type="match status" value="1"/>
</dbReference>
<dbReference type="SUPFAM" id="SSF55874">
    <property type="entry name" value="ATPase domain of HSP90 chaperone/DNA topoisomerase II/histidine kinase"/>
    <property type="match status" value="1"/>
</dbReference>
<feature type="coiled-coil region" evidence="4">
    <location>
        <begin position="794"/>
        <end position="854"/>
    </location>
</feature>
<feature type="domain" description="Histidine kinase" evidence="6">
    <location>
        <begin position="864"/>
        <end position="1082"/>
    </location>
</feature>
<feature type="transmembrane region" description="Helical" evidence="5">
    <location>
        <begin position="767"/>
        <end position="786"/>
    </location>
</feature>
<evidence type="ECO:0000256" key="3">
    <source>
        <dbReference type="ARBA" id="ARBA00022553"/>
    </source>
</evidence>
<dbReference type="Gene3D" id="2.60.40.10">
    <property type="entry name" value="Immunoglobulins"/>
    <property type="match status" value="1"/>
</dbReference>
<keyword evidence="5" id="KW-0472">Membrane</keyword>
<gene>
    <name evidence="7" type="ORF">GCM10008111_28570</name>
</gene>
<dbReference type="InterPro" id="IPR003594">
    <property type="entry name" value="HATPase_dom"/>
</dbReference>
<dbReference type="PRINTS" id="PR00344">
    <property type="entry name" value="BCTRLSENSOR"/>
</dbReference>
<dbReference type="InterPro" id="IPR015943">
    <property type="entry name" value="WD40/YVTN_repeat-like_dom_sf"/>
</dbReference>
<keyword evidence="7" id="KW-0418">Kinase</keyword>
<dbReference type="Pfam" id="PF07495">
    <property type="entry name" value="Y_Y_Y"/>
    <property type="match status" value="1"/>
</dbReference>
<comment type="catalytic activity">
    <reaction evidence="1">
        <text>ATP + protein L-histidine = ADP + protein N-phospho-L-histidine.</text>
        <dbReference type="EC" id="2.7.13.3"/>
    </reaction>
</comment>
<keyword evidence="8" id="KW-1185">Reference proteome</keyword>
<dbReference type="EMBL" id="BMYR01000013">
    <property type="protein sequence ID" value="GGW70795.1"/>
    <property type="molecule type" value="Genomic_DNA"/>
</dbReference>
<dbReference type="SUPFAM" id="SSF47384">
    <property type="entry name" value="Homodimeric domain of signal transducing histidine kinase"/>
    <property type="match status" value="1"/>
</dbReference>
<dbReference type="InterPro" id="IPR011110">
    <property type="entry name" value="Reg_prop"/>
</dbReference>
<dbReference type="SMART" id="SM00387">
    <property type="entry name" value="HATPase_c"/>
    <property type="match status" value="1"/>
</dbReference>
<dbReference type="Gene3D" id="1.10.287.130">
    <property type="match status" value="1"/>
</dbReference>
<keyword evidence="5" id="KW-1133">Transmembrane helix</keyword>
<dbReference type="Proteomes" id="UP000634667">
    <property type="component" value="Unassembled WGS sequence"/>
</dbReference>
<dbReference type="SMART" id="SM00388">
    <property type="entry name" value="HisKA"/>
    <property type="match status" value="1"/>
</dbReference>
<keyword evidence="5" id="KW-0812">Transmembrane</keyword>
<dbReference type="InterPro" id="IPR036890">
    <property type="entry name" value="HATPase_C_sf"/>
</dbReference>
<dbReference type="InterPro" id="IPR013783">
    <property type="entry name" value="Ig-like_fold"/>
</dbReference>
<evidence type="ECO:0000313" key="8">
    <source>
        <dbReference type="Proteomes" id="UP000634667"/>
    </source>
</evidence>
<dbReference type="GO" id="GO:0016301">
    <property type="term" value="F:kinase activity"/>
    <property type="evidence" value="ECO:0007669"/>
    <property type="project" value="UniProtKB-KW"/>
</dbReference>
<dbReference type="PANTHER" id="PTHR43547:SF2">
    <property type="entry name" value="HYBRID SIGNAL TRANSDUCTION HISTIDINE KINASE C"/>
    <property type="match status" value="1"/>
</dbReference>
<dbReference type="EC" id="2.7.13.3" evidence="2"/>
<evidence type="ECO:0000313" key="7">
    <source>
        <dbReference type="EMBL" id="GGW70795.1"/>
    </source>
</evidence>
<dbReference type="InterPro" id="IPR005467">
    <property type="entry name" value="His_kinase_dom"/>
</dbReference>
<evidence type="ECO:0000256" key="1">
    <source>
        <dbReference type="ARBA" id="ARBA00000085"/>
    </source>
</evidence>
<dbReference type="SUPFAM" id="SSF63829">
    <property type="entry name" value="Calcium-dependent phosphotriesterase"/>
    <property type="match status" value="2"/>
</dbReference>
<dbReference type="PROSITE" id="PS50109">
    <property type="entry name" value="HIS_KIN"/>
    <property type="match status" value="1"/>
</dbReference>
<organism evidence="7 8">
    <name type="scientific">Alishewanella tabrizica</name>
    <dbReference type="NCBI Taxonomy" id="671278"/>
    <lineage>
        <taxon>Bacteria</taxon>
        <taxon>Pseudomonadati</taxon>
        <taxon>Pseudomonadota</taxon>
        <taxon>Gammaproteobacteria</taxon>
        <taxon>Alteromonadales</taxon>
        <taxon>Alteromonadaceae</taxon>
        <taxon>Alishewanella</taxon>
    </lineage>
</organism>
<dbReference type="Pfam" id="PF07494">
    <property type="entry name" value="Reg_prop"/>
    <property type="match status" value="3"/>
</dbReference>
<sequence>MLKNFFTLLLFLSTVSLPVLSKSLVHRLGVEDGISNNTLYDIVQDDSGFIWLATTESGLRRYDGYRFITFPILQPSEMLSAVQPDVGKLLIDSKNRLWVGTWGMGVSRLSHDRRELSRFLVDGYQVQSLHETKDGHIWLGTTDGLYRLSNDDSIERIGGPEANQSFVHQRIWSMAEGDNGKLWIGTSYGFYSWHETEGLSGPFLVSQNSATNRRSNEIRALSYFNKTLWLGGRVGLRAYEPETQQWYSFDDIAELAEKPDFLINTIKPDNNNNLLLGTYEGLYRFSPDCRCFIPFRSQNALLPSLNVRAILQDRSGLLWLGTRSHGLFYTRYNRNAFSDLTHAVTDNLRKAFTFSVRGLALANDQTLWLAVGQQIYQLDLLSDEAQRFTLEASINKIVSDKNETLFIATDAGVYKKPLADDKYELFDEPFLKANLKQPLVRDIIIQSDERYWFGLWGEGVLYYDQQQQRYQHFLAELASNHAGDAIEAMTLMADGSVWVGTRYSGLYHLDITAGVKAHVQQSHESGLPSDKIQCLNNDGGTLLIICTNKGLVIWDLVANTKRLLGEHDGLASDNVIGVVMENQRIWVLTGHGVSLISPDIPHIVSFNRHDGLSTPELNRNAAVVDSQGMIYLGTLEGIIKLDPSLLWTNTTPPVPKITAIRVNQAAAIPTDEFSHESLMLSANENTLEFQFSAMDFHDVQRNSFRYKLVGVDQDWIYGGTRPYAIYSNLHPGEYELQLMAMNNHGLISTSTASFHFNIHPQWWQLRLVQIAFGLLVLLLLVAFHFYRMRHIHQVNRLLNQSVEEKNNNARLLENMVSERTLALKEKTAMLSFKTAELEQSLIALAEKNQELTRLDKLKDQFVSTVSHELRTPLTAIRGAIALLSNNAVKPGTAAFQKMIDVALLNGERLSQLINDLLDLQKFESGHFTLQISRVDLNQLTEQALNGMQPYAERFRVALRWHNDNKEQWVDADPLRLRQVMDNFLSNAIKFSSADQVVEVSITVKNNTVRWSVIDHGRGISEAFAKRIFTSFTQADASDSRNREGSGLGLAISKKIIESHQGQLGFDSTLGQGSTFWFSLPSE</sequence>
<dbReference type="Gene3D" id="2.130.10.10">
    <property type="entry name" value="YVTN repeat-like/Quinoprotein amine dehydrogenase"/>
    <property type="match status" value="3"/>
</dbReference>
<dbReference type="CDD" id="cd16922">
    <property type="entry name" value="HATPase_EvgS-ArcB-TorS-like"/>
    <property type="match status" value="1"/>
</dbReference>
<dbReference type="InterPro" id="IPR003661">
    <property type="entry name" value="HisK_dim/P_dom"/>
</dbReference>
<dbReference type="InterPro" id="IPR004358">
    <property type="entry name" value="Sig_transdc_His_kin-like_C"/>
</dbReference>
<dbReference type="Gene3D" id="3.30.565.10">
    <property type="entry name" value="Histidine kinase-like ATPase, C-terminal domain"/>
    <property type="match status" value="1"/>
</dbReference>
<keyword evidence="7" id="KW-0808">Transferase</keyword>
<evidence type="ECO:0000256" key="4">
    <source>
        <dbReference type="SAM" id="Coils"/>
    </source>
</evidence>
<comment type="caution">
    <text evidence="7">The sequence shown here is derived from an EMBL/GenBank/DDBJ whole genome shotgun (WGS) entry which is preliminary data.</text>
</comment>
<dbReference type="RefSeq" id="WP_189483916.1">
    <property type="nucleotide sequence ID" value="NZ_BMYR01000013.1"/>
</dbReference>
<dbReference type="PANTHER" id="PTHR43547">
    <property type="entry name" value="TWO-COMPONENT HISTIDINE KINASE"/>
    <property type="match status" value="1"/>
</dbReference>
<evidence type="ECO:0000256" key="5">
    <source>
        <dbReference type="SAM" id="Phobius"/>
    </source>
</evidence>
<evidence type="ECO:0000259" key="6">
    <source>
        <dbReference type="PROSITE" id="PS50109"/>
    </source>
</evidence>
<proteinExistence type="predicted"/>
<dbReference type="Pfam" id="PF00512">
    <property type="entry name" value="HisKA"/>
    <property type="match status" value="1"/>
</dbReference>
<name>A0ABQ2WWC8_9ALTE</name>
<dbReference type="InterPro" id="IPR036097">
    <property type="entry name" value="HisK_dim/P_sf"/>
</dbReference>
<keyword evidence="3" id="KW-0597">Phosphoprotein</keyword>
<keyword evidence="4" id="KW-0175">Coiled coil</keyword>
<evidence type="ECO:0000256" key="2">
    <source>
        <dbReference type="ARBA" id="ARBA00012438"/>
    </source>
</evidence>